<comment type="caution">
    <text evidence="2">The sequence shown here is derived from an EMBL/GenBank/DDBJ whole genome shotgun (WGS) entry which is preliminary data.</text>
</comment>
<dbReference type="OrthoDB" id="8251032at2"/>
<proteinExistence type="predicted"/>
<reference evidence="2 3" key="1">
    <citation type="submission" date="2017-03" db="EMBL/GenBank/DDBJ databases">
        <authorList>
            <person name="Safronova V.I."/>
            <person name="Sazanova A.L."/>
            <person name="Chirak E.R."/>
        </authorList>
    </citation>
    <scope>NUCLEOTIDE SEQUENCE [LARGE SCALE GENOMIC DNA]</scope>
    <source>
        <strain evidence="2 3">Opo-243</strain>
    </source>
</reference>
<evidence type="ECO:0000313" key="3">
    <source>
        <dbReference type="Proteomes" id="UP000290819"/>
    </source>
</evidence>
<keyword evidence="1" id="KW-0732">Signal</keyword>
<evidence type="ECO:0000313" key="2">
    <source>
        <dbReference type="EMBL" id="RXT38059.1"/>
    </source>
</evidence>
<organism evidence="2 3">
    <name type="scientific">Bradyrhizobium betae</name>
    <dbReference type="NCBI Taxonomy" id="244734"/>
    <lineage>
        <taxon>Bacteria</taxon>
        <taxon>Pseudomonadati</taxon>
        <taxon>Pseudomonadota</taxon>
        <taxon>Alphaproteobacteria</taxon>
        <taxon>Hyphomicrobiales</taxon>
        <taxon>Nitrobacteraceae</taxon>
        <taxon>Bradyrhizobium</taxon>
    </lineage>
</organism>
<dbReference type="EMBL" id="MZXW01000043">
    <property type="protein sequence ID" value="RXT38059.1"/>
    <property type="molecule type" value="Genomic_DNA"/>
</dbReference>
<protein>
    <submittedName>
        <fullName evidence="2">Uncharacterized protein</fullName>
    </submittedName>
</protein>
<keyword evidence="3" id="KW-1185">Reference proteome</keyword>
<evidence type="ECO:0000256" key="1">
    <source>
        <dbReference type="SAM" id="SignalP"/>
    </source>
</evidence>
<accession>A0A4Q1UQG8</accession>
<gene>
    <name evidence="2" type="ORF">B5V03_30780</name>
</gene>
<dbReference type="Proteomes" id="UP000290819">
    <property type="component" value="Unassembled WGS sequence"/>
</dbReference>
<dbReference type="RefSeq" id="WP_129274218.1">
    <property type="nucleotide sequence ID" value="NZ_MZXW01000043.1"/>
</dbReference>
<feature type="chain" id="PRO_5020550191" evidence="1">
    <location>
        <begin position="21"/>
        <end position="244"/>
    </location>
</feature>
<sequence length="244" mass="26937">MRHLTLLLFMILASAMQAEAAPTSIRCDGKYYQRQQAYFVTYDLKTNHFVFENPGGNRLPGEIIGVSDAQMDLSLRADGGRILLSFDRTRNVMTWPGMPGNELGRTLLQHACTVVTGRTMLSAFSQPEQFDPKRLDPVDAFSLTCPGQYGPYFVTLDRSTKTVVLETQSAAETMSGNVTGANDGSIRFAVAGRSGSQFDLVWDERKRLLTWIGVADDPARPTTSHECAVTGPRSIMESYAQLAR</sequence>
<dbReference type="AlphaFoldDB" id="A0A4Q1UQG8"/>
<name>A0A4Q1UQG8_9BRAD</name>
<feature type="signal peptide" evidence="1">
    <location>
        <begin position="1"/>
        <end position="20"/>
    </location>
</feature>